<keyword evidence="2 4" id="KW-0238">DNA-binding</keyword>
<dbReference type="PANTHER" id="PTHR47506">
    <property type="entry name" value="TRANSCRIPTIONAL REGULATORY PROTEIN"/>
    <property type="match status" value="1"/>
</dbReference>
<dbReference type="SUPFAM" id="SSF46689">
    <property type="entry name" value="Homeodomain-like"/>
    <property type="match status" value="1"/>
</dbReference>
<keyword evidence="7" id="KW-1185">Reference proteome</keyword>
<evidence type="ECO:0000259" key="5">
    <source>
        <dbReference type="PROSITE" id="PS50977"/>
    </source>
</evidence>
<accession>A0A1C3P700</accession>
<dbReference type="Gene3D" id="1.10.357.10">
    <property type="entry name" value="Tetracycline Repressor, domain 2"/>
    <property type="match status" value="1"/>
</dbReference>
<dbReference type="GO" id="GO:0003677">
    <property type="term" value="F:DNA binding"/>
    <property type="evidence" value="ECO:0007669"/>
    <property type="project" value="UniProtKB-UniRule"/>
</dbReference>
<evidence type="ECO:0000256" key="3">
    <source>
        <dbReference type="ARBA" id="ARBA00023163"/>
    </source>
</evidence>
<name>A0A1C3P700_9ACTN</name>
<evidence type="ECO:0000313" key="6">
    <source>
        <dbReference type="EMBL" id="SBW25591.1"/>
    </source>
</evidence>
<dbReference type="PROSITE" id="PS50977">
    <property type="entry name" value="HTH_TETR_2"/>
    <property type="match status" value="1"/>
</dbReference>
<dbReference type="Proteomes" id="UP000199013">
    <property type="component" value="Unassembled WGS sequence"/>
</dbReference>
<feature type="DNA-binding region" description="H-T-H motif" evidence="4">
    <location>
        <begin position="1"/>
        <end position="20"/>
    </location>
</feature>
<evidence type="ECO:0000256" key="4">
    <source>
        <dbReference type="PROSITE-ProRule" id="PRU00335"/>
    </source>
</evidence>
<dbReference type="InterPro" id="IPR001647">
    <property type="entry name" value="HTH_TetR"/>
</dbReference>
<dbReference type="Pfam" id="PF00440">
    <property type="entry name" value="TetR_N"/>
    <property type="match status" value="1"/>
</dbReference>
<protein>
    <recommendedName>
        <fullName evidence="5">HTH tetR-type domain-containing protein</fullName>
    </recommendedName>
</protein>
<dbReference type="AlphaFoldDB" id="A0A1C3P700"/>
<evidence type="ECO:0000313" key="7">
    <source>
        <dbReference type="Proteomes" id="UP000199013"/>
    </source>
</evidence>
<sequence>MVESLAVRLGATKGSFYWHFPNRDALVVAALARWEHRYTTEVIDEMDREPDPVKRLHSLFSTVIAAAERDRTEAALLASADHPAVAPVLARVTARRVDYTADLFVQLGYSPQEARLRGVLAFSAYLGYAQLLRAAPQVLPADSDAYRRLVGRLLAG</sequence>
<dbReference type="PANTHER" id="PTHR47506:SF1">
    <property type="entry name" value="HTH-TYPE TRANSCRIPTIONAL REGULATOR YJDC"/>
    <property type="match status" value="1"/>
</dbReference>
<keyword evidence="1" id="KW-0805">Transcription regulation</keyword>
<dbReference type="InterPro" id="IPR009057">
    <property type="entry name" value="Homeodomain-like_sf"/>
</dbReference>
<keyword evidence="3" id="KW-0804">Transcription</keyword>
<proteinExistence type="predicted"/>
<gene>
    <name evidence="6" type="ORF">FDG2_4604</name>
</gene>
<organism evidence="6 7">
    <name type="scientific">Candidatus Protofrankia californiensis</name>
    <dbReference type="NCBI Taxonomy" id="1839754"/>
    <lineage>
        <taxon>Bacteria</taxon>
        <taxon>Bacillati</taxon>
        <taxon>Actinomycetota</taxon>
        <taxon>Actinomycetes</taxon>
        <taxon>Frankiales</taxon>
        <taxon>Frankiaceae</taxon>
        <taxon>Protofrankia</taxon>
    </lineage>
</organism>
<dbReference type="EMBL" id="FLUV01001924">
    <property type="protein sequence ID" value="SBW25591.1"/>
    <property type="molecule type" value="Genomic_DNA"/>
</dbReference>
<evidence type="ECO:0000256" key="2">
    <source>
        <dbReference type="ARBA" id="ARBA00023125"/>
    </source>
</evidence>
<feature type="domain" description="HTH tetR-type" evidence="5">
    <location>
        <begin position="1"/>
        <end position="38"/>
    </location>
</feature>
<evidence type="ECO:0000256" key="1">
    <source>
        <dbReference type="ARBA" id="ARBA00023015"/>
    </source>
</evidence>
<reference evidence="7" key="1">
    <citation type="submission" date="2016-02" db="EMBL/GenBank/DDBJ databases">
        <authorList>
            <person name="Wibberg D."/>
        </authorList>
    </citation>
    <scope>NUCLEOTIDE SEQUENCE [LARGE SCALE GENOMIC DNA]</scope>
</reference>